<sequence length="626" mass="65497">MPSSFLFATGTLADPTANALVVGASVVTTLALAWHALRRPGPHRPVYAAVALATGATTVAQLDHYFPWAAWPAAAVGLASAVVLGVAFPRSVAAAERARAEDAGRLTLLEAAVGASSDGVMIAEADPHDAAGLRVVYANPAFERITGYTVEEAAGLSPSVFCQTSGSARNHPPTPDPDEEAAAAALASVRAALGGSAPARLDVPSRRKDGARVWSEWQVVPVAGPDGRPTHRVAVIRDMTGRRQLETQLRESQKLEAVGRLAGGIAHDFNNLLTVIRGNAELVAMNPDELPPPDLIEDIRGAADRATGLVRQLLAFSRRQPARPVVLDLNEAVSDMAGILRRLLGERVSVTTLLCPQSVRARIDRGQFEQVVMNLAVNAKDAMPTGGALTISTAARPPDGDSMRSARVTVSDTGVGIPDDVREKIFEPFFTTKAMGKGTGLGLATVYGIVQQAGGRVTVESAVGVGTTFRVDLPWCADAAQPSSMMLTPHPVPRPAGGKGRTVLLAEDEDAVRKLTRTALESAGYVVHEAASGEAALAQLPELASVDLLVTDLTMPGISGKELARLVRAERPDAAVVFISGYHSDIGRLDAIPGAIFLPKPFTPADLLRIAGKAMSRMAARAAATV</sequence>
<dbReference type="CDD" id="cd00130">
    <property type="entry name" value="PAS"/>
    <property type="match status" value="1"/>
</dbReference>
<dbReference type="PANTHER" id="PTHR43065:SF42">
    <property type="entry name" value="TWO-COMPONENT SENSOR PPRA"/>
    <property type="match status" value="1"/>
</dbReference>
<feature type="domain" description="Histidine kinase" evidence="6">
    <location>
        <begin position="264"/>
        <end position="477"/>
    </location>
</feature>
<evidence type="ECO:0000256" key="3">
    <source>
        <dbReference type="ARBA" id="ARBA00022553"/>
    </source>
</evidence>
<feature type="transmembrane region" description="Helical" evidence="5">
    <location>
        <begin position="68"/>
        <end position="89"/>
    </location>
</feature>
<dbReference type="InterPro" id="IPR004358">
    <property type="entry name" value="Sig_transdc_His_kin-like_C"/>
</dbReference>
<dbReference type="InterPro" id="IPR036097">
    <property type="entry name" value="HisK_dim/P_sf"/>
</dbReference>
<evidence type="ECO:0000259" key="8">
    <source>
        <dbReference type="PROSITE" id="PS50112"/>
    </source>
</evidence>
<dbReference type="InterPro" id="IPR011006">
    <property type="entry name" value="CheY-like_superfamily"/>
</dbReference>
<dbReference type="KEGG" id="uli:ETAA1_22860"/>
<comment type="catalytic activity">
    <reaction evidence="1">
        <text>ATP + protein L-histidine = ADP + protein N-phospho-L-histidine.</text>
        <dbReference type="EC" id="2.7.13.3"/>
    </reaction>
</comment>
<dbReference type="Pfam" id="PF00072">
    <property type="entry name" value="Response_reg"/>
    <property type="match status" value="1"/>
</dbReference>
<dbReference type="InterPro" id="IPR003594">
    <property type="entry name" value="HATPase_dom"/>
</dbReference>
<feature type="domain" description="PAS" evidence="8">
    <location>
        <begin position="129"/>
        <end position="155"/>
    </location>
</feature>
<dbReference type="Gene3D" id="1.10.287.130">
    <property type="match status" value="1"/>
</dbReference>
<feature type="modified residue" description="4-aspartylphosphate" evidence="4">
    <location>
        <position position="552"/>
    </location>
</feature>
<dbReference type="PRINTS" id="PR00344">
    <property type="entry name" value="BCTRLSENSOR"/>
</dbReference>
<dbReference type="AlphaFoldDB" id="A0A517XS50"/>
<dbReference type="PROSITE" id="PS50113">
    <property type="entry name" value="PAC"/>
    <property type="match status" value="1"/>
</dbReference>
<feature type="transmembrane region" description="Helical" evidence="5">
    <location>
        <begin position="16"/>
        <end position="34"/>
    </location>
</feature>
<dbReference type="InterPro" id="IPR003661">
    <property type="entry name" value="HisK_dim/P_dom"/>
</dbReference>
<dbReference type="SUPFAM" id="SSF47384">
    <property type="entry name" value="Homodimeric domain of signal transducing histidine kinase"/>
    <property type="match status" value="1"/>
</dbReference>
<evidence type="ECO:0000313" key="10">
    <source>
        <dbReference type="EMBL" id="QDU20334.1"/>
    </source>
</evidence>
<gene>
    <name evidence="10" type="ORF">ETAA1_22860</name>
</gene>
<dbReference type="SUPFAM" id="SSF55874">
    <property type="entry name" value="ATPase domain of HSP90 chaperone/DNA topoisomerase II/histidine kinase"/>
    <property type="match status" value="1"/>
</dbReference>
<dbReference type="SUPFAM" id="SSF55785">
    <property type="entry name" value="PYP-like sensor domain (PAS domain)"/>
    <property type="match status" value="1"/>
</dbReference>
<evidence type="ECO:0000259" key="9">
    <source>
        <dbReference type="PROSITE" id="PS50113"/>
    </source>
</evidence>
<dbReference type="CDD" id="cd00082">
    <property type="entry name" value="HisKA"/>
    <property type="match status" value="1"/>
</dbReference>
<dbReference type="InterPro" id="IPR001789">
    <property type="entry name" value="Sig_transdc_resp-reg_receiver"/>
</dbReference>
<dbReference type="GO" id="GO:0000155">
    <property type="term" value="F:phosphorelay sensor kinase activity"/>
    <property type="evidence" value="ECO:0007669"/>
    <property type="project" value="InterPro"/>
</dbReference>
<dbReference type="PROSITE" id="PS50109">
    <property type="entry name" value="HIS_KIN"/>
    <property type="match status" value="1"/>
</dbReference>
<dbReference type="Pfam" id="PF02518">
    <property type="entry name" value="HATPase_c"/>
    <property type="match status" value="1"/>
</dbReference>
<keyword evidence="5" id="KW-1133">Transmembrane helix</keyword>
<evidence type="ECO:0000313" key="11">
    <source>
        <dbReference type="Proteomes" id="UP000319576"/>
    </source>
</evidence>
<dbReference type="EC" id="2.7.13.3" evidence="2"/>
<dbReference type="SMART" id="SM00387">
    <property type="entry name" value="HATPase_c"/>
    <property type="match status" value="1"/>
</dbReference>
<dbReference type="PROSITE" id="PS50112">
    <property type="entry name" value="PAS"/>
    <property type="match status" value="1"/>
</dbReference>
<dbReference type="InterPro" id="IPR036890">
    <property type="entry name" value="HATPase_C_sf"/>
</dbReference>
<keyword evidence="11" id="KW-1185">Reference proteome</keyword>
<dbReference type="Proteomes" id="UP000319576">
    <property type="component" value="Chromosome"/>
</dbReference>
<dbReference type="SUPFAM" id="SSF52172">
    <property type="entry name" value="CheY-like"/>
    <property type="match status" value="1"/>
</dbReference>
<dbReference type="RefSeq" id="WP_145237713.1">
    <property type="nucleotide sequence ID" value="NZ_CP036273.1"/>
</dbReference>
<dbReference type="NCBIfam" id="TIGR00229">
    <property type="entry name" value="sensory_box"/>
    <property type="match status" value="1"/>
</dbReference>
<dbReference type="OrthoDB" id="5287556at2"/>
<evidence type="ECO:0000256" key="2">
    <source>
        <dbReference type="ARBA" id="ARBA00012438"/>
    </source>
</evidence>
<keyword evidence="5" id="KW-0812">Transmembrane</keyword>
<proteinExistence type="predicted"/>
<evidence type="ECO:0000256" key="5">
    <source>
        <dbReference type="SAM" id="Phobius"/>
    </source>
</evidence>
<dbReference type="InterPro" id="IPR005467">
    <property type="entry name" value="His_kinase_dom"/>
</dbReference>
<dbReference type="PANTHER" id="PTHR43065">
    <property type="entry name" value="SENSOR HISTIDINE KINASE"/>
    <property type="match status" value="1"/>
</dbReference>
<evidence type="ECO:0000256" key="1">
    <source>
        <dbReference type="ARBA" id="ARBA00000085"/>
    </source>
</evidence>
<protein>
    <recommendedName>
        <fullName evidence="2">histidine kinase</fullName>
        <ecNumber evidence="2">2.7.13.3</ecNumber>
    </recommendedName>
</protein>
<dbReference type="Gene3D" id="3.40.50.2300">
    <property type="match status" value="1"/>
</dbReference>
<name>A0A517XS50_9BACT</name>
<dbReference type="InterPro" id="IPR035965">
    <property type="entry name" value="PAS-like_dom_sf"/>
</dbReference>
<feature type="domain" description="PAC" evidence="9">
    <location>
        <begin position="199"/>
        <end position="251"/>
    </location>
</feature>
<dbReference type="Gene3D" id="3.30.565.10">
    <property type="entry name" value="Histidine kinase-like ATPase, C-terminal domain"/>
    <property type="match status" value="1"/>
</dbReference>
<keyword evidence="3 4" id="KW-0597">Phosphoprotein</keyword>
<dbReference type="InterPro" id="IPR000700">
    <property type="entry name" value="PAS-assoc_C"/>
</dbReference>
<evidence type="ECO:0000259" key="6">
    <source>
        <dbReference type="PROSITE" id="PS50109"/>
    </source>
</evidence>
<dbReference type="Pfam" id="PF13426">
    <property type="entry name" value="PAS_9"/>
    <property type="match status" value="1"/>
</dbReference>
<dbReference type="SMART" id="SM00448">
    <property type="entry name" value="REC"/>
    <property type="match status" value="1"/>
</dbReference>
<feature type="domain" description="Response regulatory" evidence="7">
    <location>
        <begin position="502"/>
        <end position="615"/>
    </location>
</feature>
<evidence type="ECO:0000256" key="4">
    <source>
        <dbReference type="PROSITE-ProRule" id="PRU00169"/>
    </source>
</evidence>
<reference evidence="10 11" key="1">
    <citation type="submission" date="2019-02" db="EMBL/GenBank/DDBJ databases">
        <title>Deep-cultivation of Planctomycetes and their phenomic and genomic characterization uncovers novel biology.</title>
        <authorList>
            <person name="Wiegand S."/>
            <person name="Jogler M."/>
            <person name="Boedeker C."/>
            <person name="Pinto D."/>
            <person name="Vollmers J."/>
            <person name="Rivas-Marin E."/>
            <person name="Kohn T."/>
            <person name="Peeters S.H."/>
            <person name="Heuer A."/>
            <person name="Rast P."/>
            <person name="Oberbeckmann S."/>
            <person name="Bunk B."/>
            <person name="Jeske O."/>
            <person name="Meyerdierks A."/>
            <person name="Storesund J.E."/>
            <person name="Kallscheuer N."/>
            <person name="Luecker S."/>
            <person name="Lage O.M."/>
            <person name="Pohl T."/>
            <person name="Merkel B.J."/>
            <person name="Hornburger P."/>
            <person name="Mueller R.-W."/>
            <person name="Bruemmer F."/>
            <person name="Labrenz M."/>
            <person name="Spormann A.M."/>
            <person name="Op den Camp H."/>
            <person name="Overmann J."/>
            <person name="Amann R."/>
            <person name="Jetten M.S.M."/>
            <person name="Mascher T."/>
            <person name="Medema M.H."/>
            <person name="Devos D.P."/>
            <person name="Kaster A.-K."/>
            <person name="Ovreas L."/>
            <person name="Rohde M."/>
            <person name="Galperin M.Y."/>
            <person name="Jogler C."/>
        </authorList>
    </citation>
    <scope>NUCLEOTIDE SEQUENCE [LARGE SCALE GENOMIC DNA]</scope>
    <source>
        <strain evidence="10 11">ETA_A1</strain>
    </source>
</reference>
<dbReference type="PROSITE" id="PS50110">
    <property type="entry name" value="RESPONSE_REGULATORY"/>
    <property type="match status" value="1"/>
</dbReference>
<organism evidence="10 11">
    <name type="scientific">Urbifossiella limnaea</name>
    <dbReference type="NCBI Taxonomy" id="2528023"/>
    <lineage>
        <taxon>Bacteria</taxon>
        <taxon>Pseudomonadati</taxon>
        <taxon>Planctomycetota</taxon>
        <taxon>Planctomycetia</taxon>
        <taxon>Gemmatales</taxon>
        <taxon>Gemmataceae</taxon>
        <taxon>Urbifossiella</taxon>
    </lineage>
</organism>
<dbReference type="SMART" id="SM00388">
    <property type="entry name" value="HisKA"/>
    <property type="match status" value="1"/>
</dbReference>
<dbReference type="Pfam" id="PF00512">
    <property type="entry name" value="HisKA"/>
    <property type="match status" value="1"/>
</dbReference>
<dbReference type="EMBL" id="CP036273">
    <property type="protein sequence ID" value="QDU20334.1"/>
    <property type="molecule type" value="Genomic_DNA"/>
</dbReference>
<accession>A0A517XS50</accession>
<keyword evidence="5" id="KW-0472">Membrane</keyword>
<evidence type="ECO:0000259" key="7">
    <source>
        <dbReference type="PROSITE" id="PS50110"/>
    </source>
</evidence>
<dbReference type="Gene3D" id="3.30.450.20">
    <property type="entry name" value="PAS domain"/>
    <property type="match status" value="1"/>
</dbReference>
<dbReference type="InterPro" id="IPR000014">
    <property type="entry name" value="PAS"/>
</dbReference>